<organism evidence="3">
    <name type="scientific">Attheya septentrionalis</name>
    <dbReference type="NCBI Taxonomy" id="420275"/>
    <lineage>
        <taxon>Eukaryota</taxon>
        <taxon>Sar</taxon>
        <taxon>Stramenopiles</taxon>
        <taxon>Ochrophyta</taxon>
        <taxon>Bacillariophyta</taxon>
        <taxon>Coscinodiscophyceae</taxon>
        <taxon>Chaetocerotophycidae</taxon>
        <taxon>Chaetocerotales</taxon>
        <taxon>Attheyaceae</taxon>
        <taxon>Attheya</taxon>
    </lineage>
</organism>
<proteinExistence type="predicted"/>
<accession>A0A7S2UDX7</accession>
<feature type="transmembrane region" description="Helical" evidence="2">
    <location>
        <begin position="16"/>
        <end position="43"/>
    </location>
</feature>
<feature type="region of interest" description="Disordered" evidence="1">
    <location>
        <begin position="435"/>
        <end position="461"/>
    </location>
</feature>
<feature type="region of interest" description="Disordered" evidence="1">
    <location>
        <begin position="127"/>
        <end position="153"/>
    </location>
</feature>
<feature type="compositionally biased region" description="Basic and acidic residues" evidence="1">
    <location>
        <begin position="252"/>
        <end position="263"/>
    </location>
</feature>
<reference evidence="3" key="1">
    <citation type="submission" date="2021-01" db="EMBL/GenBank/DDBJ databases">
        <authorList>
            <person name="Corre E."/>
            <person name="Pelletier E."/>
            <person name="Niang G."/>
            <person name="Scheremetjew M."/>
            <person name="Finn R."/>
            <person name="Kale V."/>
            <person name="Holt S."/>
            <person name="Cochrane G."/>
            <person name="Meng A."/>
            <person name="Brown T."/>
            <person name="Cohen L."/>
        </authorList>
    </citation>
    <scope>NUCLEOTIDE SEQUENCE</scope>
    <source>
        <strain evidence="3">CCMP2084</strain>
    </source>
</reference>
<feature type="compositionally biased region" description="Polar residues" evidence="1">
    <location>
        <begin position="349"/>
        <end position="361"/>
    </location>
</feature>
<keyword evidence="2" id="KW-0812">Transmembrane</keyword>
<feature type="compositionally biased region" description="Polar residues" evidence="1">
    <location>
        <begin position="436"/>
        <end position="450"/>
    </location>
</feature>
<feature type="region of interest" description="Disordered" evidence="1">
    <location>
        <begin position="244"/>
        <end position="267"/>
    </location>
</feature>
<evidence type="ECO:0000256" key="1">
    <source>
        <dbReference type="SAM" id="MobiDB-lite"/>
    </source>
</evidence>
<keyword evidence="2" id="KW-1133">Transmembrane helix</keyword>
<gene>
    <name evidence="3" type="ORF">ASEP1449_LOCUS7331</name>
</gene>
<evidence type="ECO:0000313" key="3">
    <source>
        <dbReference type="EMBL" id="CAD9815505.1"/>
    </source>
</evidence>
<feature type="region of interest" description="Disordered" evidence="1">
    <location>
        <begin position="340"/>
        <end position="362"/>
    </location>
</feature>
<feature type="transmembrane region" description="Helical" evidence="2">
    <location>
        <begin position="64"/>
        <end position="82"/>
    </location>
</feature>
<feature type="region of interest" description="Disordered" evidence="1">
    <location>
        <begin position="694"/>
        <end position="713"/>
    </location>
</feature>
<protein>
    <submittedName>
        <fullName evidence="3">Uncharacterized protein</fullName>
    </submittedName>
</protein>
<dbReference type="EMBL" id="HBHQ01010903">
    <property type="protein sequence ID" value="CAD9815505.1"/>
    <property type="molecule type" value="Transcribed_RNA"/>
</dbReference>
<sequence>MFGCEEGWSPCYHYSYLFLILHTLIIRCVHSLHFIDTSVRAFLEIALGRTRVKSHTHTHRMRRSTVSWIAAMHVSVFFWMIVVGQEQITTAWTIPAFMPVTCLQSRITTTMQQRGVRLASSLVSSDGMSLTTEHEDHSPNRMWKPPQSHPTNDTQVIQASRQQYDLIHPRNEQTQTWMEQERIRELTLPTVQGMAQTMALSKATAKAEATARAHLEAMLSLTHQQQSYSYQNNHDTNIESLPNNAVVPNSNEKTKGESPHDLDTTLTTAPIHTTDSHKHSEDSSSSFHGLEERSLQKMGFLSSYANALSSLLPSTRQVEFEFESLNDKNGNGYSYLETLSHRQQKKPPSHSNTNSEFQSVQDEIDEPLVPPLSPSFVLEENPSVEHNHHRNVLVSHGEEEEASSVVSYVQKKMTTGPFGDLDFLAMPPTVSCGEGISSQGHSLESPSVAKSSPPLVSHHEPMHSIATNDEHDEETRNGILSEPTSRSVKQYPVSAGSVMAESRSSSASLSFVSLEGTETRRPKNLLEKESVQNAASAKVSTTMVESSSGLSSFSYLDSLHRPSSQIMTANHASPPKGYLDSLEVSSSSSSTFASWKWRLLVKAWVRVMVQCGSVVRRNDENASMTRIQKRAREAVVQANQVATRLEQTAVQKEARAKAALAQVSTIQQVVAMEQQPQMKDVTQWSHAVTQHRRDFRRHMKQKQQRRSLSKNKNNKTPILIQSAVILIGQFLVDLILRMGLL</sequence>
<name>A0A7S2UDX7_9STRA</name>
<evidence type="ECO:0000256" key="2">
    <source>
        <dbReference type="SAM" id="Phobius"/>
    </source>
</evidence>
<keyword evidence="2" id="KW-0472">Membrane</keyword>
<dbReference type="AlphaFoldDB" id="A0A7S2UDX7"/>